<dbReference type="Proteomes" id="UP000319143">
    <property type="component" value="Unassembled WGS sequence"/>
</dbReference>
<gene>
    <name evidence="1" type="ORF">Poly41_13760</name>
</gene>
<reference evidence="1 2" key="1">
    <citation type="submission" date="2019-02" db="EMBL/GenBank/DDBJ databases">
        <title>Deep-cultivation of Planctomycetes and their phenomic and genomic characterization uncovers novel biology.</title>
        <authorList>
            <person name="Wiegand S."/>
            <person name="Jogler M."/>
            <person name="Boedeker C."/>
            <person name="Pinto D."/>
            <person name="Vollmers J."/>
            <person name="Rivas-Marin E."/>
            <person name="Kohn T."/>
            <person name="Peeters S.H."/>
            <person name="Heuer A."/>
            <person name="Rast P."/>
            <person name="Oberbeckmann S."/>
            <person name="Bunk B."/>
            <person name="Jeske O."/>
            <person name="Meyerdierks A."/>
            <person name="Storesund J.E."/>
            <person name="Kallscheuer N."/>
            <person name="Luecker S."/>
            <person name="Lage O.M."/>
            <person name="Pohl T."/>
            <person name="Merkel B.J."/>
            <person name="Hornburger P."/>
            <person name="Mueller R.-W."/>
            <person name="Bruemmer F."/>
            <person name="Labrenz M."/>
            <person name="Spormann A.M."/>
            <person name="Op Den Camp H."/>
            <person name="Overmann J."/>
            <person name="Amann R."/>
            <person name="Jetten M.S.M."/>
            <person name="Mascher T."/>
            <person name="Medema M.H."/>
            <person name="Devos D.P."/>
            <person name="Kaster A.-K."/>
            <person name="Ovreas L."/>
            <person name="Rohde M."/>
            <person name="Galperin M.Y."/>
            <person name="Jogler C."/>
        </authorList>
    </citation>
    <scope>NUCLEOTIDE SEQUENCE [LARGE SCALE GENOMIC DNA]</scope>
    <source>
        <strain evidence="1 2">Poly41</strain>
    </source>
</reference>
<comment type="caution">
    <text evidence="1">The sequence shown here is derived from an EMBL/GenBank/DDBJ whole genome shotgun (WGS) entry which is preliminary data.</text>
</comment>
<sequence length="123" mass="13668">MDRAVGVAGLEQEPKTTQTPATRMDAILDFMATLCSWLILENLTDAIVRQLFAIFNATAAHVRGATPRQLDGVTFLFLQARSLRSVLVFATFPLESGVIQIGDFSTTFKYWGAGRYRNSTVHR</sequence>
<name>A0A5C6DTA5_9BACT</name>
<organism evidence="1 2">
    <name type="scientific">Novipirellula artificiosorum</name>
    <dbReference type="NCBI Taxonomy" id="2528016"/>
    <lineage>
        <taxon>Bacteria</taxon>
        <taxon>Pseudomonadati</taxon>
        <taxon>Planctomycetota</taxon>
        <taxon>Planctomycetia</taxon>
        <taxon>Pirellulales</taxon>
        <taxon>Pirellulaceae</taxon>
        <taxon>Novipirellula</taxon>
    </lineage>
</organism>
<evidence type="ECO:0000313" key="2">
    <source>
        <dbReference type="Proteomes" id="UP000319143"/>
    </source>
</evidence>
<keyword evidence="2" id="KW-1185">Reference proteome</keyword>
<dbReference type="EMBL" id="SJPV01000002">
    <property type="protein sequence ID" value="TWU40543.1"/>
    <property type="molecule type" value="Genomic_DNA"/>
</dbReference>
<protein>
    <submittedName>
        <fullName evidence="1">Uncharacterized protein</fullName>
    </submittedName>
</protein>
<accession>A0A5C6DTA5</accession>
<evidence type="ECO:0000313" key="1">
    <source>
        <dbReference type="EMBL" id="TWU40543.1"/>
    </source>
</evidence>
<proteinExistence type="predicted"/>
<dbReference type="AlphaFoldDB" id="A0A5C6DTA5"/>